<dbReference type="InterPro" id="IPR045864">
    <property type="entry name" value="aa-tRNA-synth_II/BPL/LPL"/>
</dbReference>
<dbReference type="PROSITE" id="PS50862">
    <property type="entry name" value="AA_TRNA_LIGASE_II"/>
    <property type="match status" value="1"/>
</dbReference>
<evidence type="ECO:0000256" key="8">
    <source>
        <dbReference type="HAMAP-Rule" id="MF_00253"/>
    </source>
</evidence>
<sequence length="449" mass="52191">MSSKDFFQKIVSLCKRRGFVYPGSEIYGGLANTWDFGPLGVQLKKNIKDLWWRRFVESRHDIVGIDSGILMNPRVWEASGHVAGFTDPLVECKKCRKRFRADHLMENTGQKEKCQEEGCGGALTEPRNFNLMFQTHIGPTEEKGNEAYLRPETAQGSFTNFKNILDSTRVKIPFGIAQIGKAFRNEITPGNFIFRVLEFEQMEIEYFIRHGEWERTFETWQKEMSEWLEYIGIKKENYAIREHDASELSHYSKRTIDFEYNFLFGTKELYGLAYRTNFDLTNHAKYSGVELLYTDPQTGEKFIPHCIEPTFGVERTVLAILCDAYTEEEDRIVLKLDSKVAPIKVAVFPLLRNKPELVKKAREIFDALRVRFACDFDDNGNVGKRYRRQDEIGTPYCVTVDFQTLDDDTVTVRDRDTMAQERVLIKDLKDFFNEKLTPKLVCHSISVEE</sequence>
<comment type="similarity">
    <text evidence="1 8">Belongs to the class-II aminoacyl-tRNA synthetase family.</text>
</comment>
<feature type="binding site" evidence="8">
    <location>
        <position position="152"/>
    </location>
    <ligand>
        <name>substrate</name>
    </ligand>
</feature>
<dbReference type="GO" id="GO:0005737">
    <property type="term" value="C:cytoplasm"/>
    <property type="evidence" value="ECO:0007669"/>
    <property type="project" value="UniProtKB-SubCell"/>
</dbReference>
<dbReference type="GO" id="GO:0005524">
    <property type="term" value="F:ATP binding"/>
    <property type="evidence" value="ECO:0007669"/>
    <property type="project" value="UniProtKB-UniRule"/>
</dbReference>
<dbReference type="GO" id="GO:1990742">
    <property type="term" value="C:microvesicle"/>
    <property type="evidence" value="ECO:0007669"/>
    <property type="project" value="UniProtKB-ARBA"/>
</dbReference>
<feature type="binding site" evidence="8">
    <location>
        <begin position="312"/>
        <end position="315"/>
    </location>
    <ligand>
        <name>ATP</name>
        <dbReference type="ChEBI" id="CHEBI:30616"/>
    </ligand>
</feature>
<feature type="binding site" evidence="8">
    <location>
        <begin position="199"/>
        <end position="203"/>
    </location>
    <ligand>
        <name>substrate</name>
    </ligand>
</feature>
<evidence type="ECO:0000256" key="1">
    <source>
        <dbReference type="ARBA" id="ARBA00008226"/>
    </source>
</evidence>
<name>A0A1G2A5S3_9BACT</name>
<dbReference type="SUPFAM" id="SSF55681">
    <property type="entry name" value="Class II aaRS and biotin synthetases"/>
    <property type="match status" value="1"/>
</dbReference>
<dbReference type="InterPro" id="IPR033731">
    <property type="entry name" value="GlyRS-like_core"/>
</dbReference>
<gene>
    <name evidence="8" type="primary">glyQS</name>
    <name evidence="10" type="ORF">A3H61_04505</name>
</gene>
<dbReference type="InterPro" id="IPR004154">
    <property type="entry name" value="Anticodon-bd"/>
</dbReference>
<evidence type="ECO:0000256" key="7">
    <source>
        <dbReference type="ARBA" id="ARBA00023146"/>
    </source>
</evidence>
<dbReference type="GO" id="GO:0006426">
    <property type="term" value="P:glycyl-tRNA aminoacylation"/>
    <property type="evidence" value="ECO:0007669"/>
    <property type="project" value="UniProtKB-UniRule"/>
</dbReference>
<keyword evidence="6 8" id="KW-0648">Protein biosynthesis</keyword>
<dbReference type="InterPro" id="IPR022961">
    <property type="entry name" value="Gly_tRNA_ligase_bac"/>
</dbReference>
<comment type="caution">
    <text evidence="10">The sequence shown here is derived from an EMBL/GenBank/DDBJ whole genome shotgun (WGS) entry which is preliminary data.</text>
</comment>
<evidence type="ECO:0000259" key="9">
    <source>
        <dbReference type="PROSITE" id="PS50862"/>
    </source>
</evidence>
<dbReference type="NCBIfam" id="NF003211">
    <property type="entry name" value="PRK04173.1"/>
    <property type="match status" value="1"/>
</dbReference>
<keyword evidence="3 8" id="KW-0436">Ligase</keyword>
<protein>
    <recommendedName>
        <fullName evidence="8">Glycine--tRNA ligase</fullName>
        <ecNumber evidence="8">6.1.1.14</ecNumber>
    </recommendedName>
    <alternativeName>
        <fullName evidence="8">Glycyl-tRNA synthetase</fullName>
        <shortName evidence="8">GlyRS</shortName>
    </alternativeName>
</protein>
<feature type="domain" description="Aminoacyl-transfer RNA synthetases class-II family profile" evidence="9">
    <location>
        <begin position="5"/>
        <end position="349"/>
    </location>
</feature>
<dbReference type="HAMAP" id="MF_00253_B">
    <property type="entry name" value="Gly_tRNA_synth_B"/>
    <property type="match status" value="1"/>
</dbReference>
<keyword evidence="4 8" id="KW-0547">Nucleotide-binding</keyword>
<dbReference type="SUPFAM" id="SSF52954">
    <property type="entry name" value="Class II aaRS ABD-related"/>
    <property type="match status" value="1"/>
</dbReference>
<dbReference type="Gene3D" id="3.30.930.10">
    <property type="entry name" value="Bira Bifunctional Protein, Domain 2"/>
    <property type="match status" value="1"/>
</dbReference>
<dbReference type="AlphaFoldDB" id="A0A1G2A5S3"/>
<dbReference type="InterPro" id="IPR002315">
    <property type="entry name" value="tRNA-synt_gly"/>
</dbReference>
<comment type="subunit">
    <text evidence="8">Homodimer.</text>
</comment>
<evidence type="ECO:0000256" key="6">
    <source>
        <dbReference type="ARBA" id="ARBA00022917"/>
    </source>
</evidence>
<accession>A0A1G2A5S3</accession>
<dbReference type="GO" id="GO:0015966">
    <property type="term" value="P:diadenosine tetraphosphate biosynthetic process"/>
    <property type="evidence" value="ECO:0007669"/>
    <property type="project" value="UniProtKB-ARBA"/>
</dbReference>
<dbReference type="GO" id="GO:0004081">
    <property type="term" value="F:bis(5'-nucleosyl)-tetraphosphatase (asymmetrical) activity"/>
    <property type="evidence" value="ECO:0007669"/>
    <property type="project" value="UniProtKB-ARBA"/>
</dbReference>
<dbReference type="InterPro" id="IPR027031">
    <property type="entry name" value="Gly-tRNA_synthase/POLG2"/>
</dbReference>
<feature type="binding site" evidence="8">
    <location>
        <begin position="194"/>
        <end position="199"/>
    </location>
    <ligand>
        <name>ATP</name>
        <dbReference type="ChEBI" id="CHEBI:30616"/>
    </ligand>
</feature>
<comment type="subcellular location">
    <subcellularLocation>
        <location evidence="8">Cytoplasm</location>
    </subcellularLocation>
</comment>
<dbReference type="PANTHER" id="PTHR10745">
    <property type="entry name" value="GLYCYL-TRNA SYNTHETASE/DNA POLYMERASE SUBUNIT GAMMA-2"/>
    <property type="match status" value="1"/>
</dbReference>
<keyword evidence="5 8" id="KW-0067">ATP-binding</keyword>
<dbReference type="Gene3D" id="3.40.50.800">
    <property type="entry name" value="Anticodon-binding domain"/>
    <property type="match status" value="1"/>
</dbReference>
<dbReference type="CDD" id="cd00858">
    <property type="entry name" value="GlyRS_anticodon"/>
    <property type="match status" value="1"/>
</dbReference>
<evidence type="ECO:0000256" key="4">
    <source>
        <dbReference type="ARBA" id="ARBA00022741"/>
    </source>
</evidence>
<proteinExistence type="inferred from homology"/>
<evidence type="ECO:0000313" key="11">
    <source>
        <dbReference type="Proteomes" id="UP000178315"/>
    </source>
</evidence>
<feature type="binding site" evidence="8">
    <location>
        <begin position="268"/>
        <end position="269"/>
    </location>
    <ligand>
        <name>ATP</name>
        <dbReference type="ChEBI" id="CHEBI:30616"/>
    </ligand>
</feature>
<comment type="catalytic activity">
    <reaction evidence="8">
        <text>tRNA(Gly) + glycine + ATP = glycyl-tRNA(Gly) + AMP + diphosphate</text>
        <dbReference type="Rhea" id="RHEA:16013"/>
        <dbReference type="Rhea" id="RHEA-COMP:9664"/>
        <dbReference type="Rhea" id="RHEA-COMP:9683"/>
        <dbReference type="ChEBI" id="CHEBI:30616"/>
        <dbReference type="ChEBI" id="CHEBI:33019"/>
        <dbReference type="ChEBI" id="CHEBI:57305"/>
        <dbReference type="ChEBI" id="CHEBI:78442"/>
        <dbReference type="ChEBI" id="CHEBI:78522"/>
        <dbReference type="ChEBI" id="CHEBI:456215"/>
        <dbReference type="EC" id="6.1.1.14"/>
    </reaction>
</comment>
<dbReference type="Pfam" id="PF00587">
    <property type="entry name" value="tRNA-synt_2b"/>
    <property type="match status" value="1"/>
</dbReference>
<dbReference type="FunFam" id="3.40.50.800:FF:000002">
    <property type="entry name" value="Glycine--tRNA ligase"/>
    <property type="match status" value="1"/>
</dbReference>
<dbReference type="Proteomes" id="UP000178315">
    <property type="component" value="Unassembled WGS sequence"/>
</dbReference>
<reference evidence="10 11" key="1">
    <citation type="journal article" date="2016" name="Nat. Commun.">
        <title>Thousands of microbial genomes shed light on interconnected biogeochemical processes in an aquifer system.</title>
        <authorList>
            <person name="Anantharaman K."/>
            <person name="Brown C.T."/>
            <person name="Hug L.A."/>
            <person name="Sharon I."/>
            <person name="Castelle C.J."/>
            <person name="Probst A.J."/>
            <person name="Thomas B.C."/>
            <person name="Singh A."/>
            <person name="Wilkins M.J."/>
            <person name="Karaoz U."/>
            <person name="Brodie E.L."/>
            <person name="Williams K.H."/>
            <person name="Hubbard S.S."/>
            <person name="Banfield J.F."/>
        </authorList>
    </citation>
    <scope>NUCLEOTIDE SEQUENCE [LARGE SCALE GENOMIC DNA]</scope>
</reference>
<organism evidence="10 11">
    <name type="scientific">Candidatus Jacksonbacteria bacterium RIFCSPLOWO2_02_FULL_44_20</name>
    <dbReference type="NCBI Taxonomy" id="1798460"/>
    <lineage>
        <taxon>Bacteria</taxon>
        <taxon>Candidatus Jacksoniibacteriota</taxon>
    </lineage>
</organism>
<dbReference type="GO" id="GO:0070062">
    <property type="term" value="C:extracellular exosome"/>
    <property type="evidence" value="ECO:0007669"/>
    <property type="project" value="UniProtKB-ARBA"/>
</dbReference>
<dbReference type="PRINTS" id="PR01043">
    <property type="entry name" value="TRNASYNTHGLY"/>
</dbReference>
<dbReference type="EC" id="6.1.1.14" evidence="8"/>
<dbReference type="InterPro" id="IPR002314">
    <property type="entry name" value="aa-tRNA-synt_IIb"/>
</dbReference>
<feature type="binding site" evidence="8">
    <location>
        <begin position="184"/>
        <end position="186"/>
    </location>
    <ligand>
        <name>ATP</name>
        <dbReference type="ChEBI" id="CHEBI:30616"/>
    </ligand>
</feature>
<dbReference type="EMBL" id="MHJU01000040">
    <property type="protein sequence ID" value="OGY72243.1"/>
    <property type="molecule type" value="Genomic_DNA"/>
</dbReference>
<keyword evidence="2 8" id="KW-0963">Cytoplasm</keyword>
<dbReference type="InterPro" id="IPR006195">
    <property type="entry name" value="aa-tRNA-synth_II"/>
</dbReference>
<comment type="function">
    <text evidence="8">Catalyzes the attachment of glycine to tRNA(Gly).</text>
</comment>
<evidence type="ECO:0000256" key="5">
    <source>
        <dbReference type="ARBA" id="ARBA00022840"/>
    </source>
</evidence>
<evidence type="ECO:0000256" key="3">
    <source>
        <dbReference type="ARBA" id="ARBA00022598"/>
    </source>
</evidence>
<dbReference type="GO" id="GO:0004820">
    <property type="term" value="F:glycine-tRNA ligase activity"/>
    <property type="evidence" value="ECO:0007669"/>
    <property type="project" value="UniProtKB-UniRule"/>
</dbReference>
<dbReference type="InterPro" id="IPR036621">
    <property type="entry name" value="Anticodon-bd_dom_sf"/>
</dbReference>
<feature type="binding site" evidence="8">
    <location>
        <position position="100"/>
    </location>
    <ligand>
        <name>substrate</name>
    </ligand>
</feature>
<dbReference type="PANTHER" id="PTHR10745:SF8">
    <property type="entry name" value="DNA POLYMERASE SUBUNIT GAMMA-2, MITOCHONDRIAL"/>
    <property type="match status" value="1"/>
</dbReference>
<dbReference type="CDD" id="cd00774">
    <property type="entry name" value="GlyRS-like_core"/>
    <property type="match status" value="1"/>
</dbReference>
<dbReference type="NCBIfam" id="TIGR00389">
    <property type="entry name" value="glyS_dimeric"/>
    <property type="match status" value="1"/>
</dbReference>
<evidence type="ECO:0000313" key="10">
    <source>
        <dbReference type="EMBL" id="OGY72243.1"/>
    </source>
</evidence>
<feature type="binding site" evidence="8">
    <location>
        <begin position="308"/>
        <end position="312"/>
    </location>
    <ligand>
        <name>substrate</name>
    </ligand>
</feature>
<dbReference type="Pfam" id="PF03129">
    <property type="entry name" value="HGTP_anticodon"/>
    <property type="match status" value="1"/>
</dbReference>
<keyword evidence="7 8" id="KW-0030">Aminoacyl-tRNA synthetase</keyword>
<evidence type="ECO:0000256" key="2">
    <source>
        <dbReference type="ARBA" id="ARBA00022490"/>
    </source>
</evidence>